<dbReference type="InterPro" id="IPR001584">
    <property type="entry name" value="Integrase_cat-core"/>
</dbReference>
<protein>
    <submittedName>
        <fullName evidence="2">PREDICTED: rve domain-containing</fullName>
    </submittedName>
</protein>
<dbReference type="Gramene" id="VVA29548">
    <property type="protein sequence ID" value="VVA29548"/>
    <property type="gene ID" value="Prudul26B005437"/>
</dbReference>
<evidence type="ECO:0000259" key="1">
    <source>
        <dbReference type="PROSITE" id="PS50994"/>
    </source>
</evidence>
<name>A0A5E4FQ07_PRUDU</name>
<gene>
    <name evidence="2" type="ORF">ALMOND_2B005437</name>
</gene>
<evidence type="ECO:0000313" key="2">
    <source>
        <dbReference type="EMBL" id="VVA29548.1"/>
    </source>
</evidence>
<evidence type="ECO:0000313" key="3">
    <source>
        <dbReference type="Proteomes" id="UP000327085"/>
    </source>
</evidence>
<dbReference type="PROSITE" id="PS50994">
    <property type="entry name" value="INTEGRASE"/>
    <property type="match status" value="1"/>
</dbReference>
<dbReference type="InterPro" id="IPR036397">
    <property type="entry name" value="RNaseH_sf"/>
</dbReference>
<dbReference type="SUPFAM" id="SSF53098">
    <property type="entry name" value="Ribonuclease H-like"/>
    <property type="match status" value="2"/>
</dbReference>
<dbReference type="GO" id="GO:0003676">
    <property type="term" value="F:nucleic acid binding"/>
    <property type="evidence" value="ECO:0007669"/>
    <property type="project" value="InterPro"/>
</dbReference>
<dbReference type="Gene3D" id="3.30.420.10">
    <property type="entry name" value="Ribonuclease H-like superfamily/Ribonuclease H"/>
    <property type="match status" value="1"/>
</dbReference>
<sequence length="240" mass="27094">MNAQIILSRTKLQSKHTQTLKKEHVFATSGSSNTATALAGQTLPNGRYFNPTIPIWVLHVDGLTNQQGCGAGLVLIVPDEVKIEYALHFNFRTSNNEAILAVLGLAEDMGARQINIQSDSQLGYYVLQEIHRGICSDHSSSCFLLTMHRDAIDLGRRQVKYIVVAVDYFRKWVEAEALATITASRIEDFLWTHIYCRLDIPYTIITDDNKQFDSDLFRQFCNRLKINLFFALPAQPQSNG</sequence>
<dbReference type="InParanoid" id="A0A5E4FQ07"/>
<dbReference type="GO" id="GO:0015074">
    <property type="term" value="P:DNA integration"/>
    <property type="evidence" value="ECO:0007669"/>
    <property type="project" value="InterPro"/>
</dbReference>
<proteinExistence type="predicted"/>
<reference evidence="3" key="1">
    <citation type="journal article" date="2020" name="Plant J.">
        <title>Transposons played a major role in the diversification between the closely related almond and peach genomes: results from the almond genome sequence.</title>
        <authorList>
            <person name="Alioto T."/>
            <person name="Alexiou K.G."/>
            <person name="Bardil A."/>
            <person name="Barteri F."/>
            <person name="Castanera R."/>
            <person name="Cruz F."/>
            <person name="Dhingra A."/>
            <person name="Duval H."/>
            <person name="Fernandez I Marti A."/>
            <person name="Frias L."/>
            <person name="Galan B."/>
            <person name="Garcia J.L."/>
            <person name="Howad W."/>
            <person name="Gomez-Garrido J."/>
            <person name="Gut M."/>
            <person name="Julca I."/>
            <person name="Morata J."/>
            <person name="Puigdomenech P."/>
            <person name="Ribeca P."/>
            <person name="Rubio Cabetas M.J."/>
            <person name="Vlasova A."/>
            <person name="Wirthensohn M."/>
            <person name="Garcia-Mas J."/>
            <person name="Gabaldon T."/>
            <person name="Casacuberta J.M."/>
            <person name="Arus P."/>
        </authorList>
    </citation>
    <scope>NUCLEOTIDE SEQUENCE [LARGE SCALE GENOMIC DNA]</scope>
    <source>
        <strain evidence="3">cv. Texas</strain>
    </source>
</reference>
<organism evidence="2 3">
    <name type="scientific">Prunus dulcis</name>
    <name type="common">Almond</name>
    <name type="synonym">Amygdalus dulcis</name>
    <dbReference type="NCBI Taxonomy" id="3755"/>
    <lineage>
        <taxon>Eukaryota</taxon>
        <taxon>Viridiplantae</taxon>
        <taxon>Streptophyta</taxon>
        <taxon>Embryophyta</taxon>
        <taxon>Tracheophyta</taxon>
        <taxon>Spermatophyta</taxon>
        <taxon>Magnoliopsida</taxon>
        <taxon>eudicotyledons</taxon>
        <taxon>Gunneridae</taxon>
        <taxon>Pentapetalae</taxon>
        <taxon>rosids</taxon>
        <taxon>fabids</taxon>
        <taxon>Rosales</taxon>
        <taxon>Rosaceae</taxon>
        <taxon>Amygdaloideae</taxon>
        <taxon>Amygdaleae</taxon>
        <taxon>Prunus</taxon>
    </lineage>
</organism>
<accession>A0A5E4FQ07</accession>
<feature type="domain" description="Integrase catalytic" evidence="1">
    <location>
        <begin position="136"/>
        <end position="240"/>
    </location>
</feature>
<dbReference type="EMBL" id="CABIKO010000168">
    <property type="protein sequence ID" value="VVA29548.1"/>
    <property type="molecule type" value="Genomic_DNA"/>
</dbReference>
<dbReference type="Proteomes" id="UP000327085">
    <property type="component" value="Chromosome 2"/>
</dbReference>
<dbReference type="PANTHER" id="PTHR48475:SF2">
    <property type="entry name" value="RIBONUCLEASE H"/>
    <property type="match status" value="1"/>
</dbReference>
<dbReference type="InterPro" id="IPR012337">
    <property type="entry name" value="RNaseH-like_sf"/>
</dbReference>
<dbReference type="AlphaFoldDB" id="A0A5E4FQ07"/>
<dbReference type="PANTHER" id="PTHR48475">
    <property type="entry name" value="RIBONUCLEASE H"/>
    <property type="match status" value="1"/>
</dbReference>